<evidence type="ECO:0000256" key="1">
    <source>
        <dbReference type="ARBA" id="ARBA00004418"/>
    </source>
</evidence>
<dbReference type="EMBL" id="JXSL01000030">
    <property type="protein sequence ID" value="KIL97830.1"/>
    <property type="molecule type" value="Genomic_DNA"/>
</dbReference>
<evidence type="ECO:0000313" key="6">
    <source>
        <dbReference type="EMBL" id="KIL97830.1"/>
    </source>
</evidence>
<gene>
    <name evidence="6" type="ORF">CCC_00891</name>
</gene>
<comment type="caution">
    <text evidence="6">The sequence shown here is derived from an EMBL/GenBank/DDBJ whole genome shotgun (WGS) entry which is preliminary data.</text>
</comment>
<proteinExistence type="predicted"/>
<keyword evidence="4" id="KW-0456">Lyase</keyword>
<dbReference type="AlphaFoldDB" id="A0A0C2YSX9"/>
<keyword evidence="2" id="KW-0732">Signal</keyword>
<sequence>MAADPVLRRWIVLRALRLTPGEPPYDAHRPPYLGGGWSSLPAETPRATFAAAPPGAPSGPLRLRLAGQTVTLEPGGEAELIVRNFGDIETQLSLHRFAWVPLMGKNDDPRWVDAVWSAWMERFGTPDSSWAWHPYTAAERAINLLAFARRHGLPKAAAECLAAHAPAIAASLEYFGDHHSSNHLANNGRGLYLLGLALGLPQATETGARILVEEGRRIFRPCGVLREGSTHYHLLLTRSWAEVWLAAHAAGRPEAEEFGRVLDCALSVLPHFALAGRFPLMGDVSPDCPPSDLFGLLPGASRETGWMGRLEASDRDLLLARLGGAVDGEVLAADGWRRFDLGDWSGLWHADPDGFSHMPGHGHQDCGSFELHYRSRPLFIDPGRGSYAIAGEAEEYVSARAHNGLTVDGADPYAANKPYFAPAFRRRMAGPPPRLERRDDGLILESHGFVRLGGVGIWRRSWSFTGPRLILGDEIAGRGRHRVVRRLQTTMEVERNGEGLILRGADGSRVLVTAPGAQVSVVPALSWQAYGEGEPASRIEISVETALPWRGEITVEGL</sequence>
<comment type="subcellular location">
    <subcellularLocation>
        <location evidence="1">Periplasm</location>
    </subcellularLocation>
</comment>
<dbReference type="PANTHER" id="PTHR39210">
    <property type="entry name" value="HEPARIN-SULFATE LYASE"/>
    <property type="match status" value="1"/>
</dbReference>
<dbReference type="GO" id="GO:0016829">
    <property type="term" value="F:lyase activity"/>
    <property type="evidence" value="ECO:0007669"/>
    <property type="project" value="UniProtKB-KW"/>
</dbReference>
<evidence type="ECO:0000256" key="4">
    <source>
        <dbReference type="ARBA" id="ARBA00023239"/>
    </source>
</evidence>
<evidence type="ECO:0000256" key="3">
    <source>
        <dbReference type="ARBA" id="ARBA00022764"/>
    </source>
</evidence>
<evidence type="ECO:0000259" key="5">
    <source>
        <dbReference type="Pfam" id="PF07940"/>
    </source>
</evidence>
<dbReference type="Gene3D" id="2.70.98.70">
    <property type="match status" value="1"/>
</dbReference>
<keyword evidence="3" id="KW-0574">Periplasm</keyword>
<dbReference type="Gene3D" id="1.50.10.100">
    <property type="entry name" value="Chondroitin AC/alginate lyase"/>
    <property type="match status" value="1"/>
</dbReference>
<protein>
    <recommendedName>
        <fullName evidence="5">Heparinase II/III-like C-terminal domain-containing protein</fullName>
    </recommendedName>
</protein>
<evidence type="ECO:0000256" key="2">
    <source>
        <dbReference type="ARBA" id="ARBA00022729"/>
    </source>
</evidence>
<name>A0A0C2YSX9_PARME</name>
<dbReference type="STRING" id="272627.CCC_00891"/>
<dbReference type="PANTHER" id="PTHR39210:SF1">
    <property type="entry name" value="HEPARIN-SULFATE LYASE"/>
    <property type="match status" value="1"/>
</dbReference>
<reference evidence="6 7" key="1">
    <citation type="submission" date="2015-01" db="EMBL/GenBank/DDBJ databases">
        <title>Genome Sequence of Magnetospirillum magnetotacticum Strain MS-1.</title>
        <authorList>
            <person name="Marinov G.K."/>
            <person name="Smalley M.D."/>
            <person name="DeSalvo G."/>
        </authorList>
    </citation>
    <scope>NUCLEOTIDE SEQUENCE [LARGE SCALE GENOMIC DNA]</scope>
    <source>
        <strain evidence="6 7">MS-1</strain>
    </source>
</reference>
<organism evidence="6 7">
    <name type="scientific">Paramagnetospirillum magnetotacticum MS-1</name>
    <dbReference type="NCBI Taxonomy" id="272627"/>
    <lineage>
        <taxon>Bacteria</taxon>
        <taxon>Pseudomonadati</taxon>
        <taxon>Pseudomonadota</taxon>
        <taxon>Alphaproteobacteria</taxon>
        <taxon>Rhodospirillales</taxon>
        <taxon>Magnetospirillaceae</taxon>
        <taxon>Paramagnetospirillum</taxon>
    </lineage>
</organism>
<accession>A0A0C2YSX9</accession>
<keyword evidence="7" id="KW-1185">Reference proteome</keyword>
<feature type="domain" description="Heparinase II/III-like C-terminal" evidence="5">
    <location>
        <begin position="333"/>
        <end position="545"/>
    </location>
</feature>
<evidence type="ECO:0000313" key="7">
    <source>
        <dbReference type="Proteomes" id="UP000031971"/>
    </source>
</evidence>
<dbReference type="InterPro" id="IPR012480">
    <property type="entry name" value="Hepar_II_III_C"/>
</dbReference>
<dbReference type="GO" id="GO:0042597">
    <property type="term" value="C:periplasmic space"/>
    <property type="evidence" value="ECO:0007669"/>
    <property type="project" value="UniProtKB-SubCell"/>
</dbReference>
<dbReference type="Pfam" id="PF07940">
    <property type="entry name" value="Hepar_II_III_C"/>
    <property type="match status" value="1"/>
</dbReference>
<dbReference type="InterPro" id="IPR008929">
    <property type="entry name" value="Chondroitin_lyas"/>
</dbReference>
<dbReference type="Proteomes" id="UP000031971">
    <property type="component" value="Unassembled WGS sequence"/>
</dbReference>